<comment type="caution">
    <text evidence="1">The sequence shown here is derived from an EMBL/GenBank/DDBJ whole genome shotgun (WGS) entry which is preliminary data.</text>
</comment>
<reference evidence="2" key="1">
    <citation type="submission" date="2016-11" db="EMBL/GenBank/DDBJ databases">
        <authorList>
            <person name="Jaros S."/>
            <person name="Januszkiewicz K."/>
            <person name="Wedrychowicz H."/>
        </authorList>
    </citation>
    <scope>NUCLEOTIDE SEQUENCE [LARGE SCALE GENOMIC DNA]</scope>
    <source>
        <strain evidence="2">CGMCC 4.3555</strain>
    </source>
</reference>
<dbReference type="EMBL" id="FRBK01000018">
    <property type="protein sequence ID" value="SHN03553.1"/>
    <property type="molecule type" value="Genomic_DNA"/>
</dbReference>
<organism evidence="1 2">
    <name type="scientific">Streptomyces yunnanensis</name>
    <dbReference type="NCBI Taxonomy" id="156453"/>
    <lineage>
        <taxon>Bacteria</taxon>
        <taxon>Bacillati</taxon>
        <taxon>Actinomycetota</taxon>
        <taxon>Actinomycetes</taxon>
        <taxon>Kitasatosporales</taxon>
        <taxon>Streptomycetaceae</taxon>
        <taxon>Streptomyces</taxon>
    </lineage>
</organism>
<dbReference type="Proteomes" id="UP000184388">
    <property type="component" value="Unassembled WGS sequence"/>
</dbReference>
<sequence>MWRAEFMELLEVETTLEGPLPCLKGLECPIGRGFREDDRLVPVLCDHSWELVMALEDPPHGGRLFAGGAYSRPGRSLRRLWRKPGPGLPGPG</sequence>
<evidence type="ECO:0000313" key="1">
    <source>
        <dbReference type="EMBL" id="SHN03553.1"/>
    </source>
</evidence>
<proteinExistence type="predicted"/>
<dbReference type="AlphaFoldDB" id="A0A9X8N574"/>
<accession>A0A9X8N574</accession>
<evidence type="ECO:0000313" key="2">
    <source>
        <dbReference type="Proteomes" id="UP000184388"/>
    </source>
</evidence>
<protein>
    <submittedName>
        <fullName evidence="1">Uncharacterized protein</fullName>
    </submittedName>
</protein>
<name>A0A9X8N574_9ACTN</name>
<gene>
    <name evidence="1" type="ORF">SAMN05216268_11840</name>
</gene>